<evidence type="ECO:0000256" key="6">
    <source>
        <dbReference type="ARBA" id="ARBA00023125"/>
    </source>
</evidence>
<evidence type="ECO:0000313" key="14">
    <source>
        <dbReference type="EMBL" id="VDN58248.1"/>
    </source>
</evidence>
<accession>A0A0N4UAY4</accession>
<sequence>MAADHQNSITFTNIMGQGRINQLGGVFINGHPLPQHIRLRIVEMASSGVKPCHISRQLRVSHGCVSKILYKYAETGSVSPGQIGGNSRSRKALVAVENHIIRLRNKYPLMNANQIRFYLIEKGICSKSNVPTVSSIHKSNLKHLSENGPSKISCIKHSIDDILGDNKDFEECRESLPSRIRRNRTNFSQEQLAILEAAFKSNAYPGQELREKISLATKLDESKIQVWFSNRRARCRKSLATNSANPLLLNQSNYIIPPFHNMVLNFWFFCGLMEIFFNHALSQMF</sequence>
<comment type="subcellular location">
    <subcellularLocation>
        <location evidence="1 10 11">Nucleus</location>
    </subcellularLocation>
</comment>
<gene>
    <name evidence="14" type="ORF">DME_LOCUS8221</name>
</gene>
<organism evidence="15 17">
    <name type="scientific">Dracunculus medinensis</name>
    <name type="common">Guinea worm</name>
    <dbReference type="NCBI Taxonomy" id="318479"/>
    <lineage>
        <taxon>Eukaryota</taxon>
        <taxon>Metazoa</taxon>
        <taxon>Ecdysozoa</taxon>
        <taxon>Nematoda</taxon>
        <taxon>Chromadorea</taxon>
        <taxon>Rhabditida</taxon>
        <taxon>Spirurina</taxon>
        <taxon>Dracunculoidea</taxon>
        <taxon>Dracunculidae</taxon>
        <taxon>Dracunculus</taxon>
    </lineage>
</organism>
<dbReference type="InterPro" id="IPR001523">
    <property type="entry name" value="Paired_dom"/>
</dbReference>
<evidence type="ECO:0000256" key="1">
    <source>
        <dbReference type="ARBA" id="ARBA00004123"/>
    </source>
</evidence>
<dbReference type="CDD" id="cd00086">
    <property type="entry name" value="homeodomain"/>
    <property type="match status" value="1"/>
</dbReference>
<keyword evidence="16" id="KW-1185">Reference proteome</keyword>
<evidence type="ECO:0000256" key="7">
    <source>
        <dbReference type="ARBA" id="ARBA00023155"/>
    </source>
</evidence>
<protein>
    <submittedName>
        <fullName evidence="17">Paired domain-containing protein</fullName>
    </submittedName>
</protein>
<proteinExistence type="inferred from homology"/>
<dbReference type="PANTHER" id="PTHR45636">
    <property type="entry name" value="PAIRED BOX PROTEIN PAX-6-RELATED-RELATED"/>
    <property type="match status" value="1"/>
</dbReference>
<keyword evidence="3" id="KW-0217">Developmental protein</keyword>
<evidence type="ECO:0000256" key="9">
    <source>
        <dbReference type="ARBA" id="ARBA00023242"/>
    </source>
</evidence>
<dbReference type="EMBL" id="UYYG01001166">
    <property type="protein sequence ID" value="VDN58248.1"/>
    <property type="molecule type" value="Genomic_DNA"/>
</dbReference>
<dbReference type="SMART" id="SM00389">
    <property type="entry name" value="HOX"/>
    <property type="match status" value="1"/>
</dbReference>
<keyword evidence="7 10" id="KW-0371">Homeobox</keyword>
<evidence type="ECO:0000256" key="11">
    <source>
        <dbReference type="RuleBase" id="RU000682"/>
    </source>
</evidence>
<dbReference type="PROSITE" id="PS00027">
    <property type="entry name" value="HOMEOBOX_1"/>
    <property type="match status" value="1"/>
</dbReference>
<dbReference type="InterPro" id="IPR043565">
    <property type="entry name" value="PAX_fam"/>
</dbReference>
<keyword evidence="6 10" id="KW-0238">DNA-binding</keyword>
<name>A0A0N4UAY4_DRAME</name>
<evidence type="ECO:0000256" key="10">
    <source>
        <dbReference type="PROSITE-ProRule" id="PRU00108"/>
    </source>
</evidence>
<evidence type="ECO:0000256" key="8">
    <source>
        <dbReference type="ARBA" id="ARBA00023163"/>
    </source>
</evidence>
<keyword evidence="8" id="KW-0804">Transcription</keyword>
<dbReference type="SUPFAM" id="SSF46689">
    <property type="entry name" value="Homeodomain-like"/>
    <property type="match status" value="2"/>
</dbReference>
<dbReference type="InterPro" id="IPR017970">
    <property type="entry name" value="Homeobox_CS"/>
</dbReference>
<reference evidence="17" key="1">
    <citation type="submission" date="2017-02" db="UniProtKB">
        <authorList>
            <consortium name="WormBaseParasite"/>
        </authorList>
    </citation>
    <scope>IDENTIFICATION</scope>
</reference>
<dbReference type="PRINTS" id="PR00027">
    <property type="entry name" value="PAIREDBOX"/>
</dbReference>
<dbReference type="InterPro" id="IPR009057">
    <property type="entry name" value="Homeodomain-like_sf"/>
</dbReference>
<dbReference type="PROSITE" id="PS50071">
    <property type="entry name" value="HOMEOBOX_2"/>
    <property type="match status" value="1"/>
</dbReference>
<evidence type="ECO:0000259" key="12">
    <source>
        <dbReference type="PROSITE" id="PS50071"/>
    </source>
</evidence>
<keyword evidence="9 10" id="KW-0539">Nucleus</keyword>
<dbReference type="GO" id="GO:0005634">
    <property type="term" value="C:nucleus"/>
    <property type="evidence" value="ECO:0007669"/>
    <property type="project" value="UniProtKB-SubCell"/>
</dbReference>
<dbReference type="InterPro" id="IPR001356">
    <property type="entry name" value="HD"/>
</dbReference>
<dbReference type="Proteomes" id="UP000274756">
    <property type="component" value="Unassembled WGS sequence"/>
</dbReference>
<keyword evidence="5" id="KW-0805">Transcription regulation</keyword>
<dbReference type="GO" id="GO:0000978">
    <property type="term" value="F:RNA polymerase II cis-regulatory region sequence-specific DNA binding"/>
    <property type="evidence" value="ECO:0007669"/>
    <property type="project" value="TreeGrafter"/>
</dbReference>
<dbReference type="GO" id="GO:0000981">
    <property type="term" value="F:DNA-binding transcription factor activity, RNA polymerase II-specific"/>
    <property type="evidence" value="ECO:0007669"/>
    <property type="project" value="InterPro"/>
</dbReference>
<keyword evidence="4" id="KW-0563">Paired box</keyword>
<dbReference type="Gene3D" id="1.10.10.60">
    <property type="entry name" value="Homeodomain-like"/>
    <property type="match status" value="1"/>
</dbReference>
<dbReference type="Proteomes" id="UP000038040">
    <property type="component" value="Unplaced"/>
</dbReference>
<feature type="domain" description="Paired" evidence="13">
    <location>
        <begin position="16"/>
        <end position="143"/>
    </location>
</feature>
<evidence type="ECO:0000256" key="2">
    <source>
        <dbReference type="ARBA" id="ARBA00005733"/>
    </source>
</evidence>
<dbReference type="InterPro" id="IPR036388">
    <property type="entry name" value="WH-like_DNA-bd_sf"/>
</dbReference>
<dbReference type="Pfam" id="PF00292">
    <property type="entry name" value="PAX"/>
    <property type="match status" value="1"/>
</dbReference>
<dbReference type="WBParaSite" id="DME_0000433801-mRNA-1">
    <property type="protein sequence ID" value="DME_0000433801-mRNA-1"/>
    <property type="gene ID" value="DME_0000433801"/>
</dbReference>
<evidence type="ECO:0000256" key="5">
    <source>
        <dbReference type="ARBA" id="ARBA00023015"/>
    </source>
</evidence>
<evidence type="ECO:0000313" key="15">
    <source>
        <dbReference type="Proteomes" id="UP000038040"/>
    </source>
</evidence>
<dbReference type="STRING" id="318479.A0A0N4UAY4"/>
<comment type="similarity">
    <text evidence="2">Belongs to the paired homeobox family.</text>
</comment>
<evidence type="ECO:0000313" key="17">
    <source>
        <dbReference type="WBParaSite" id="DME_0000433801-mRNA-1"/>
    </source>
</evidence>
<dbReference type="OrthoDB" id="3225452at2759"/>
<dbReference type="AlphaFoldDB" id="A0A0N4UAY4"/>
<dbReference type="Gene3D" id="1.10.10.10">
    <property type="entry name" value="Winged helix-like DNA-binding domain superfamily/Winged helix DNA-binding domain"/>
    <property type="match status" value="2"/>
</dbReference>
<reference evidence="14 16" key="2">
    <citation type="submission" date="2018-11" db="EMBL/GenBank/DDBJ databases">
        <authorList>
            <consortium name="Pathogen Informatics"/>
        </authorList>
    </citation>
    <scope>NUCLEOTIDE SEQUENCE [LARGE SCALE GENOMIC DNA]</scope>
</reference>
<dbReference type="SMART" id="SM00351">
    <property type="entry name" value="PAX"/>
    <property type="match status" value="1"/>
</dbReference>
<dbReference type="Pfam" id="PF00046">
    <property type="entry name" value="Homeodomain"/>
    <property type="match status" value="1"/>
</dbReference>
<feature type="DNA-binding region" description="Homeobox" evidence="10">
    <location>
        <begin position="180"/>
        <end position="239"/>
    </location>
</feature>
<feature type="domain" description="Homeobox" evidence="12">
    <location>
        <begin position="178"/>
        <end position="238"/>
    </location>
</feature>
<evidence type="ECO:0000256" key="3">
    <source>
        <dbReference type="ARBA" id="ARBA00022473"/>
    </source>
</evidence>
<dbReference type="PROSITE" id="PS51057">
    <property type="entry name" value="PAIRED_2"/>
    <property type="match status" value="1"/>
</dbReference>
<evidence type="ECO:0000259" key="13">
    <source>
        <dbReference type="PROSITE" id="PS51057"/>
    </source>
</evidence>
<evidence type="ECO:0000313" key="16">
    <source>
        <dbReference type="Proteomes" id="UP000274756"/>
    </source>
</evidence>
<dbReference type="PANTHER" id="PTHR45636:SF49">
    <property type="entry name" value="PAIRED BOX PROTEIN 3 HOMOLOG"/>
    <property type="match status" value="1"/>
</dbReference>
<evidence type="ECO:0000256" key="4">
    <source>
        <dbReference type="ARBA" id="ARBA00022724"/>
    </source>
</evidence>